<keyword evidence="2" id="KW-0677">Repeat</keyword>
<dbReference type="GO" id="GO:0030427">
    <property type="term" value="C:site of polarized growth"/>
    <property type="evidence" value="ECO:0007669"/>
    <property type="project" value="TreeGrafter"/>
</dbReference>
<dbReference type="PANTHER" id="PTHR10829:SF23">
    <property type="entry name" value="CORTACTIN, ISOFORM A"/>
    <property type="match status" value="1"/>
</dbReference>
<dbReference type="GO" id="GO:0030864">
    <property type="term" value="C:cortical actin cytoskeleton"/>
    <property type="evidence" value="ECO:0007669"/>
    <property type="project" value="TreeGrafter"/>
</dbReference>
<dbReference type="PROSITE" id="PS51090">
    <property type="entry name" value="CORTACTIN"/>
    <property type="match status" value="3"/>
</dbReference>
<dbReference type="Proteomes" id="UP000580250">
    <property type="component" value="Unassembled WGS sequence"/>
</dbReference>
<keyword evidence="1" id="KW-0597">Phosphoprotein</keyword>
<evidence type="ECO:0000256" key="2">
    <source>
        <dbReference type="ARBA" id="ARBA00022737"/>
    </source>
</evidence>
<feature type="compositionally biased region" description="Basic and acidic residues" evidence="3">
    <location>
        <begin position="179"/>
        <end position="190"/>
    </location>
</feature>
<dbReference type="OrthoDB" id="5971719at2759"/>
<accession>A0A6V7TLM0</accession>
<protein>
    <submittedName>
        <fullName evidence="4">Uncharacterized protein</fullName>
    </submittedName>
</protein>
<proteinExistence type="predicted"/>
<evidence type="ECO:0000313" key="5">
    <source>
        <dbReference type="Proteomes" id="UP000580250"/>
    </source>
</evidence>
<dbReference type="GO" id="GO:0030833">
    <property type="term" value="P:regulation of actin filament polymerization"/>
    <property type="evidence" value="ECO:0007669"/>
    <property type="project" value="TreeGrafter"/>
</dbReference>
<comment type="caution">
    <text evidence="4">The sequence shown here is derived from an EMBL/GenBank/DDBJ whole genome shotgun (WGS) entry which is preliminary data.</text>
</comment>
<feature type="compositionally biased region" description="Basic and acidic residues" evidence="3">
    <location>
        <begin position="201"/>
        <end position="215"/>
    </location>
</feature>
<name>A0A6V7TLM0_MELEN</name>
<dbReference type="PANTHER" id="PTHR10829">
    <property type="entry name" value="CORTACTIN AND DREBRIN"/>
    <property type="match status" value="1"/>
</dbReference>
<dbReference type="GO" id="GO:0005886">
    <property type="term" value="C:plasma membrane"/>
    <property type="evidence" value="ECO:0007669"/>
    <property type="project" value="TreeGrafter"/>
</dbReference>
<feature type="region of interest" description="Disordered" evidence="3">
    <location>
        <begin position="179"/>
        <end position="215"/>
    </location>
</feature>
<sequence>MAGLKRPIRFIDLSISEIFFFTHHFNFLMLMPAPHLKILYKDCKRKKGELRHMFKKSRTELAAERLTKYQSQTMGSKTVEGSGHQDSIKLDMLRNGFLENDEKNKQKKLELMPKPSQGYGGKFGVETDRIDKCAAGFDYKGKVEPHPSQKDYSRGFGGTFGVEADRVDKSALGWDSREQLQQHESQKDYKNGLGGQLGVQSDRKDKSAAGWEDHEQLQRHILTMTKLKK</sequence>
<dbReference type="GO" id="GO:0016477">
    <property type="term" value="P:cell migration"/>
    <property type="evidence" value="ECO:0007669"/>
    <property type="project" value="TreeGrafter"/>
</dbReference>
<organism evidence="4 5">
    <name type="scientific">Meloidogyne enterolobii</name>
    <name type="common">Root-knot nematode worm</name>
    <name type="synonym">Meloidogyne mayaguensis</name>
    <dbReference type="NCBI Taxonomy" id="390850"/>
    <lineage>
        <taxon>Eukaryota</taxon>
        <taxon>Metazoa</taxon>
        <taxon>Ecdysozoa</taxon>
        <taxon>Nematoda</taxon>
        <taxon>Chromadorea</taxon>
        <taxon>Rhabditida</taxon>
        <taxon>Tylenchina</taxon>
        <taxon>Tylenchomorpha</taxon>
        <taxon>Tylenchoidea</taxon>
        <taxon>Meloidogynidae</taxon>
        <taxon>Meloidogyninae</taxon>
        <taxon>Meloidogyne</taxon>
    </lineage>
</organism>
<dbReference type="EMBL" id="CAJEWN010000005">
    <property type="protein sequence ID" value="CAD2126671.1"/>
    <property type="molecule type" value="Genomic_DNA"/>
</dbReference>
<evidence type="ECO:0000256" key="1">
    <source>
        <dbReference type="ARBA" id="ARBA00022553"/>
    </source>
</evidence>
<evidence type="ECO:0000256" key="3">
    <source>
        <dbReference type="SAM" id="MobiDB-lite"/>
    </source>
</evidence>
<dbReference type="Pfam" id="PF02218">
    <property type="entry name" value="HS1_rep"/>
    <property type="match status" value="3"/>
</dbReference>
<dbReference type="InterPro" id="IPR003134">
    <property type="entry name" value="Hs1_Cortactin"/>
</dbReference>
<gene>
    <name evidence="4" type="ORF">MENT_LOCUS1623</name>
</gene>
<evidence type="ECO:0000313" key="4">
    <source>
        <dbReference type="EMBL" id="CAD2126671.1"/>
    </source>
</evidence>
<dbReference type="GO" id="GO:0051015">
    <property type="term" value="F:actin filament binding"/>
    <property type="evidence" value="ECO:0007669"/>
    <property type="project" value="TreeGrafter"/>
</dbReference>
<reference evidence="4 5" key="1">
    <citation type="submission" date="2020-08" db="EMBL/GenBank/DDBJ databases">
        <authorList>
            <person name="Koutsovoulos G."/>
            <person name="Danchin GJ E."/>
        </authorList>
    </citation>
    <scope>NUCLEOTIDE SEQUENCE [LARGE SCALE GENOMIC DNA]</scope>
</reference>
<dbReference type="AlphaFoldDB" id="A0A6V7TLM0"/>
<dbReference type="GO" id="GO:0005884">
    <property type="term" value="C:actin filament"/>
    <property type="evidence" value="ECO:0007669"/>
    <property type="project" value="TreeGrafter"/>
</dbReference>